<dbReference type="Proteomes" id="UP000053477">
    <property type="component" value="Unassembled WGS sequence"/>
</dbReference>
<keyword evidence="1" id="KW-0472">Membrane</keyword>
<dbReference type="AlphaFoldDB" id="A0A0H2RL82"/>
<dbReference type="EMBL" id="KQ085972">
    <property type="protein sequence ID" value="KLO12720.1"/>
    <property type="molecule type" value="Genomic_DNA"/>
</dbReference>
<sequence length="184" mass="21298">MYYSKLEYAAQAAIEWGVEHEFQIKELEAKLANDLSNSRAVHSLLVEAMGSLNDNRQRVDRALNTHIPHIYEELKESMESLIDLQDRLPKIRSQVKTIREVYDSGRDKANILLTDLEWKQSSFQDKCYRIIFTRTAPVSSLEIALFRLAFCLVFVLFAWQLGGALDGAYRAHRHRLVWGDKLIS</sequence>
<evidence type="ECO:0000313" key="3">
    <source>
        <dbReference type="Proteomes" id="UP000053477"/>
    </source>
</evidence>
<dbReference type="OrthoDB" id="2788977at2759"/>
<protein>
    <submittedName>
        <fullName evidence="2">Uncharacterized protein</fullName>
    </submittedName>
</protein>
<proteinExistence type="predicted"/>
<reference evidence="2 3" key="1">
    <citation type="submission" date="2015-04" db="EMBL/GenBank/DDBJ databases">
        <title>Complete genome sequence of Schizopora paradoxa KUC8140, a cosmopolitan wood degrader in East Asia.</title>
        <authorList>
            <consortium name="DOE Joint Genome Institute"/>
            <person name="Min B."/>
            <person name="Park H."/>
            <person name="Jang Y."/>
            <person name="Kim J.-J."/>
            <person name="Kim K.H."/>
            <person name="Pangilinan J."/>
            <person name="Lipzen A."/>
            <person name="Riley R."/>
            <person name="Grigoriev I.V."/>
            <person name="Spatafora J.W."/>
            <person name="Choi I.-G."/>
        </authorList>
    </citation>
    <scope>NUCLEOTIDE SEQUENCE [LARGE SCALE GENOMIC DNA]</scope>
    <source>
        <strain evidence="2 3">KUC8140</strain>
    </source>
</reference>
<evidence type="ECO:0000313" key="2">
    <source>
        <dbReference type="EMBL" id="KLO12720.1"/>
    </source>
</evidence>
<keyword evidence="1" id="KW-1133">Transmembrane helix</keyword>
<keyword evidence="1" id="KW-0812">Transmembrane</keyword>
<dbReference type="InParanoid" id="A0A0H2RL82"/>
<keyword evidence="3" id="KW-1185">Reference proteome</keyword>
<feature type="transmembrane region" description="Helical" evidence="1">
    <location>
        <begin position="144"/>
        <end position="165"/>
    </location>
</feature>
<evidence type="ECO:0000256" key="1">
    <source>
        <dbReference type="SAM" id="Phobius"/>
    </source>
</evidence>
<organism evidence="2 3">
    <name type="scientific">Schizopora paradoxa</name>
    <dbReference type="NCBI Taxonomy" id="27342"/>
    <lineage>
        <taxon>Eukaryota</taxon>
        <taxon>Fungi</taxon>
        <taxon>Dikarya</taxon>
        <taxon>Basidiomycota</taxon>
        <taxon>Agaricomycotina</taxon>
        <taxon>Agaricomycetes</taxon>
        <taxon>Hymenochaetales</taxon>
        <taxon>Schizoporaceae</taxon>
        <taxon>Schizopora</taxon>
    </lineage>
</organism>
<accession>A0A0H2RL82</accession>
<name>A0A0H2RL82_9AGAM</name>
<gene>
    <name evidence="2" type="ORF">SCHPADRAFT_829093</name>
</gene>